<dbReference type="Proteomes" id="UP000197535">
    <property type="component" value="Unassembled WGS sequence"/>
</dbReference>
<name>A0A254THH7_9BURK</name>
<dbReference type="InterPro" id="IPR000873">
    <property type="entry name" value="AMP-dep_synth/lig_dom"/>
</dbReference>
<dbReference type="PANTHER" id="PTHR43201:SF5">
    <property type="entry name" value="MEDIUM-CHAIN ACYL-COA LIGASE ACSF2, MITOCHONDRIAL"/>
    <property type="match status" value="1"/>
</dbReference>
<gene>
    <name evidence="5" type="ORF">AYR66_23805</name>
</gene>
<evidence type="ECO:0000259" key="3">
    <source>
        <dbReference type="Pfam" id="PF00501"/>
    </source>
</evidence>
<evidence type="ECO:0000256" key="2">
    <source>
        <dbReference type="ARBA" id="ARBA00022598"/>
    </source>
</evidence>
<dbReference type="FunFam" id="3.30.300.30:FF:000008">
    <property type="entry name" value="2,3-dihydroxybenzoate-AMP ligase"/>
    <property type="match status" value="1"/>
</dbReference>
<comment type="caution">
    <text evidence="5">The sequence shown here is derived from an EMBL/GenBank/DDBJ whole genome shotgun (WGS) entry which is preliminary data.</text>
</comment>
<dbReference type="InterPro" id="IPR045851">
    <property type="entry name" value="AMP-bd_C_sf"/>
</dbReference>
<evidence type="ECO:0000313" key="5">
    <source>
        <dbReference type="EMBL" id="OWW22064.1"/>
    </source>
</evidence>
<accession>A0A254THH7</accession>
<dbReference type="PROSITE" id="PS00455">
    <property type="entry name" value="AMP_BINDING"/>
    <property type="match status" value="1"/>
</dbReference>
<evidence type="ECO:0000256" key="1">
    <source>
        <dbReference type="ARBA" id="ARBA00006432"/>
    </source>
</evidence>
<feature type="domain" description="AMP-dependent synthetase/ligase" evidence="3">
    <location>
        <begin position="9"/>
        <end position="370"/>
    </location>
</feature>
<dbReference type="InterPro" id="IPR042099">
    <property type="entry name" value="ANL_N_sf"/>
</dbReference>
<organism evidence="5 6">
    <name type="scientific">Noviherbaspirillum denitrificans</name>
    <dbReference type="NCBI Taxonomy" id="1968433"/>
    <lineage>
        <taxon>Bacteria</taxon>
        <taxon>Pseudomonadati</taxon>
        <taxon>Pseudomonadota</taxon>
        <taxon>Betaproteobacteria</taxon>
        <taxon>Burkholderiales</taxon>
        <taxon>Oxalobacteraceae</taxon>
        <taxon>Noviherbaspirillum</taxon>
    </lineage>
</organism>
<dbReference type="InterPro" id="IPR020845">
    <property type="entry name" value="AMP-binding_CS"/>
</dbReference>
<proteinExistence type="inferred from homology"/>
<dbReference type="SUPFAM" id="SSF56801">
    <property type="entry name" value="Acetyl-CoA synthetase-like"/>
    <property type="match status" value="1"/>
</dbReference>
<dbReference type="AlphaFoldDB" id="A0A254THH7"/>
<dbReference type="OrthoDB" id="9766486at2"/>
<sequence>MRQEKLLAAHAVRSSDKAALVIGDQRVTYGELAESAQAMAAGLHRLGVKAGDRVLVYLPNGVEFVQTIYAAFAVGAIVVPVNTRLTARELAYFAQDSEPSLMVVHSDHLEALQEVKDVIGGIRKIVVGDAVPGTLAFCDVAQPTDEALPEVPLDAEDCMIMYTSGTTGKPKGAVITHANFIVQHAFLNAIEWGITRDDFFLVTTPLAHRTGLARMMNALSLGATLVIMDRFDPVAAIGLIEKHGVTAAGMVPTVARMLMPHMEENPARCASLQHLIVTGEAFPVDAKRKLIELLPNVRLHSFFAMTEVGSVSSLEHEEQFTHPSSVGRPTPGVEVKLVDEHGNEVSVGDAGEMLVRSGPPGRFTTMRGYYKRPEETAKTIVNGWVHTGDMARFDADGYLYIVDRKKDMVLSGGFNIYTKEVEQALLEHPAVQDAAVVGVPDEIFGEAVVAFIETRPGAVIDKATVAEHTKSRIASYKKPKHVFFVESLPRNALGKILKNELRDLAAGKVKAEAAAA</sequence>
<comment type="similarity">
    <text evidence="1">Belongs to the ATP-dependent AMP-binding enzyme family.</text>
</comment>
<evidence type="ECO:0000313" key="6">
    <source>
        <dbReference type="Proteomes" id="UP000197535"/>
    </source>
</evidence>
<dbReference type="Pfam" id="PF00501">
    <property type="entry name" value="AMP-binding"/>
    <property type="match status" value="1"/>
</dbReference>
<protein>
    <submittedName>
        <fullName evidence="5">AMP-dependent synthetase</fullName>
    </submittedName>
</protein>
<dbReference type="PANTHER" id="PTHR43201">
    <property type="entry name" value="ACYL-COA SYNTHETASE"/>
    <property type="match status" value="1"/>
</dbReference>
<dbReference type="Gene3D" id="3.30.300.30">
    <property type="match status" value="1"/>
</dbReference>
<dbReference type="GO" id="GO:0006631">
    <property type="term" value="P:fatty acid metabolic process"/>
    <property type="evidence" value="ECO:0007669"/>
    <property type="project" value="TreeGrafter"/>
</dbReference>
<keyword evidence="6" id="KW-1185">Reference proteome</keyword>
<reference evidence="5 6" key="1">
    <citation type="submission" date="2016-02" db="EMBL/GenBank/DDBJ databases">
        <authorList>
            <person name="Wen L."/>
            <person name="He K."/>
            <person name="Yang H."/>
        </authorList>
    </citation>
    <scope>NUCLEOTIDE SEQUENCE [LARGE SCALE GENOMIC DNA]</scope>
    <source>
        <strain evidence="5 6">TSA40</strain>
    </source>
</reference>
<evidence type="ECO:0000259" key="4">
    <source>
        <dbReference type="Pfam" id="PF13193"/>
    </source>
</evidence>
<dbReference type="Pfam" id="PF13193">
    <property type="entry name" value="AMP-binding_C"/>
    <property type="match status" value="1"/>
</dbReference>
<feature type="domain" description="AMP-binding enzyme C-terminal" evidence="4">
    <location>
        <begin position="420"/>
        <end position="495"/>
    </location>
</feature>
<keyword evidence="2" id="KW-0436">Ligase</keyword>
<dbReference type="InterPro" id="IPR025110">
    <property type="entry name" value="AMP-bd_C"/>
</dbReference>
<dbReference type="EMBL" id="LSTO01000001">
    <property type="protein sequence ID" value="OWW22064.1"/>
    <property type="molecule type" value="Genomic_DNA"/>
</dbReference>
<dbReference type="RefSeq" id="WP_088708894.1">
    <property type="nucleotide sequence ID" value="NZ_LSTO01000001.1"/>
</dbReference>
<dbReference type="GO" id="GO:0031956">
    <property type="term" value="F:medium-chain fatty acid-CoA ligase activity"/>
    <property type="evidence" value="ECO:0007669"/>
    <property type="project" value="TreeGrafter"/>
</dbReference>
<dbReference type="Gene3D" id="3.40.50.12780">
    <property type="entry name" value="N-terminal domain of ligase-like"/>
    <property type="match status" value="1"/>
</dbReference>